<protein>
    <submittedName>
        <fullName evidence="2">Uncharacterized protein</fullName>
    </submittedName>
</protein>
<dbReference type="Proteomes" id="UP000241071">
    <property type="component" value="Segment"/>
</dbReference>
<keyword evidence="1" id="KW-0812">Transmembrane</keyword>
<proteinExistence type="predicted"/>
<reference evidence="2 3" key="1">
    <citation type="submission" date="2012-10" db="EMBL/GenBank/DDBJ databases">
        <title>Complete genome sequence of Moumouvirus goulette.</title>
        <authorList>
            <person name="Fournous G."/>
            <person name="Bougalmi M."/>
            <person name="Colson P."/>
        </authorList>
    </citation>
    <scope>NUCLEOTIDE SEQUENCE [LARGE SCALE GENOMIC DNA]</scope>
</reference>
<feature type="transmembrane region" description="Helical" evidence="1">
    <location>
        <begin position="36"/>
        <end position="64"/>
    </location>
</feature>
<evidence type="ECO:0000313" key="2">
    <source>
        <dbReference type="EMBL" id="AGF84895.1"/>
    </source>
</evidence>
<keyword evidence="1" id="KW-0472">Membrane</keyword>
<organism evidence="2 3">
    <name type="scientific">Moumouvirus goulette</name>
    <dbReference type="NCBI Taxonomy" id="1247379"/>
    <lineage>
        <taxon>Viruses</taxon>
        <taxon>Varidnaviria</taxon>
        <taxon>Bamfordvirae</taxon>
        <taxon>Nucleocytoviricota</taxon>
        <taxon>Megaviricetes</taxon>
        <taxon>Imitervirales</taxon>
        <taxon>Mimiviridae</taxon>
        <taxon>Megamimivirinae</taxon>
        <taxon>Moumouvirus</taxon>
        <taxon>Moumouvirus goulettemassiliense</taxon>
    </lineage>
</organism>
<keyword evidence="1" id="KW-1133">Transmembrane helix</keyword>
<keyword evidence="3" id="KW-1185">Reference proteome</keyword>
<accession>M1NLL8</accession>
<gene>
    <name evidence="2" type="ORF">glt_00086</name>
</gene>
<evidence type="ECO:0000256" key="1">
    <source>
        <dbReference type="SAM" id="Phobius"/>
    </source>
</evidence>
<evidence type="ECO:0000313" key="3">
    <source>
        <dbReference type="Proteomes" id="UP000241071"/>
    </source>
</evidence>
<dbReference type="EMBL" id="KC008572">
    <property type="protein sequence ID" value="AGF84895.1"/>
    <property type="molecule type" value="Genomic_DNA"/>
</dbReference>
<sequence length="65" mass="7202">MIFSALISFIFATIFYQIARHCGTDMRIGAIVQPRGVIITTIGAIAGFFIGTMVDIILLINYLYD</sequence>
<name>M1NLL8_9VIRU</name>